<gene>
    <name evidence="1" type="ORF">TNCV_2465881</name>
</gene>
<dbReference type="EMBL" id="BMAU01021036">
    <property type="protein sequence ID" value="GFX87695.1"/>
    <property type="molecule type" value="Genomic_DNA"/>
</dbReference>
<evidence type="ECO:0000313" key="2">
    <source>
        <dbReference type="Proteomes" id="UP000887159"/>
    </source>
</evidence>
<keyword evidence="2" id="KW-1185">Reference proteome</keyword>
<organism evidence="1 2">
    <name type="scientific">Trichonephila clavipes</name>
    <name type="common">Golden silk orbweaver</name>
    <name type="synonym">Nephila clavipes</name>
    <dbReference type="NCBI Taxonomy" id="2585209"/>
    <lineage>
        <taxon>Eukaryota</taxon>
        <taxon>Metazoa</taxon>
        <taxon>Ecdysozoa</taxon>
        <taxon>Arthropoda</taxon>
        <taxon>Chelicerata</taxon>
        <taxon>Arachnida</taxon>
        <taxon>Araneae</taxon>
        <taxon>Araneomorphae</taxon>
        <taxon>Entelegynae</taxon>
        <taxon>Araneoidea</taxon>
        <taxon>Nephilidae</taxon>
        <taxon>Trichonephila</taxon>
    </lineage>
</organism>
<proteinExistence type="predicted"/>
<reference evidence="1" key="1">
    <citation type="submission" date="2020-08" db="EMBL/GenBank/DDBJ databases">
        <title>Multicomponent nature underlies the extraordinary mechanical properties of spider dragline silk.</title>
        <authorList>
            <person name="Kono N."/>
            <person name="Nakamura H."/>
            <person name="Mori M."/>
            <person name="Yoshida Y."/>
            <person name="Ohtoshi R."/>
            <person name="Malay A.D."/>
            <person name="Moran D.A.P."/>
            <person name="Tomita M."/>
            <person name="Numata K."/>
            <person name="Arakawa K."/>
        </authorList>
    </citation>
    <scope>NUCLEOTIDE SEQUENCE</scope>
</reference>
<protein>
    <submittedName>
        <fullName evidence="1">Uncharacterized protein</fullName>
    </submittedName>
</protein>
<dbReference type="AlphaFoldDB" id="A0A8X6R3Y7"/>
<name>A0A8X6R3Y7_TRICX</name>
<comment type="caution">
    <text evidence="1">The sequence shown here is derived from an EMBL/GenBank/DDBJ whole genome shotgun (WGS) entry which is preliminary data.</text>
</comment>
<accession>A0A8X6R3Y7</accession>
<sequence>MQIISIIVHITANGSATCKPYIRGEQIGDLKKICTGPNPPPPRGGGVRYATAMYIYTLPDALFVCYKQSPDNPCSVASSQRASSPRWIEDDTFNGRDIINHWEVYEDGQLIDGPGIIESG</sequence>
<evidence type="ECO:0000313" key="1">
    <source>
        <dbReference type="EMBL" id="GFX87695.1"/>
    </source>
</evidence>
<dbReference type="Proteomes" id="UP000887159">
    <property type="component" value="Unassembled WGS sequence"/>
</dbReference>